<dbReference type="PANTHER" id="PTHR21716">
    <property type="entry name" value="TRANSMEMBRANE PROTEIN"/>
    <property type="match status" value="1"/>
</dbReference>
<dbReference type="EMBL" id="CP036274">
    <property type="protein sequence ID" value="QDU30167.1"/>
    <property type="molecule type" value="Genomic_DNA"/>
</dbReference>
<feature type="transmembrane region" description="Helical" evidence="7">
    <location>
        <begin position="5"/>
        <end position="22"/>
    </location>
</feature>
<feature type="transmembrane region" description="Helical" evidence="7">
    <location>
        <begin position="308"/>
        <end position="331"/>
    </location>
</feature>
<proteinExistence type="inferred from homology"/>
<keyword evidence="3 7" id="KW-0812">Transmembrane</keyword>
<evidence type="ECO:0000256" key="4">
    <source>
        <dbReference type="ARBA" id="ARBA00022989"/>
    </source>
</evidence>
<feature type="transmembrane region" description="Helical" evidence="7">
    <location>
        <begin position="337"/>
        <end position="367"/>
    </location>
</feature>
<feature type="region of interest" description="Disordered" evidence="6">
    <location>
        <begin position="471"/>
        <end position="535"/>
    </location>
</feature>
<evidence type="ECO:0000256" key="7">
    <source>
        <dbReference type="SAM" id="Phobius"/>
    </source>
</evidence>
<dbReference type="KEGG" id="aagg:ETAA8_52860"/>
<dbReference type="Pfam" id="PF01594">
    <property type="entry name" value="AI-2E_transport"/>
    <property type="match status" value="2"/>
</dbReference>
<dbReference type="InterPro" id="IPR002549">
    <property type="entry name" value="AI-2E-like"/>
</dbReference>
<evidence type="ECO:0000313" key="9">
    <source>
        <dbReference type="Proteomes" id="UP000315017"/>
    </source>
</evidence>
<evidence type="ECO:0000256" key="1">
    <source>
        <dbReference type="ARBA" id="ARBA00004141"/>
    </source>
</evidence>
<evidence type="ECO:0000313" key="8">
    <source>
        <dbReference type="EMBL" id="QDU30167.1"/>
    </source>
</evidence>
<feature type="transmembrane region" description="Helical" evidence="7">
    <location>
        <begin position="58"/>
        <end position="83"/>
    </location>
</feature>
<feature type="compositionally biased region" description="Pro residues" evidence="6">
    <location>
        <begin position="515"/>
        <end position="526"/>
    </location>
</feature>
<keyword evidence="4 7" id="KW-1133">Transmembrane helix</keyword>
<dbReference type="Proteomes" id="UP000315017">
    <property type="component" value="Chromosome"/>
</dbReference>
<evidence type="ECO:0000256" key="5">
    <source>
        <dbReference type="ARBA" id="ARBA00023136"/>
    </source>
</evidence>
<evidence type="ECO:0000256" key="6">
    <source>
        <dbReference type="SAM" id="MobiDB-lite"/>
    </source>
</evidence>
<dbReference type="AlphaFoldDB" id="A0A517YIW0"/>
<comment type="similarity">
    <text evidence="2">Belongs to the autoinducer-2 exporter (AI-2E) (TC 2.A.86) family.</text>
</comment>
<dbReference type="PANTHER" id="PTHR21716:SF4">
    <property type="entry name" value="TRANSMEMBRANE PROTEIN 245"/>
    <property type="match status" value="1"/>
</dbReference>
<feature type="transmembrane region" description="Helical" evidence="7">
    <location>
        <begin position="421"/>
        <end position="443"/>
    </location>
</feature>
<dbReference type="GO" id="GO:0016020">
    <property type="term" value="C:membrane"/>
    <property type="evidence" value="ECO:0007669"/>
    <property type="project" value="UniProtKB-SubCell"/>
</dbReference>
<feature type="transmembrane region" description="Helical" evidence="7">
    <location>
        <begin position="379"/>
        <end position="401"/>
    </location>
</feature>
<dbReference type="RefSeq" id="WP_145095197.1">
    <property type="nucleotide sequence ID" value="NZ_CP036274.1"/>
</dbReference>
<organism evidence="8 9">
    <name type="scientific">Anatilimnocola aggregata</name>
    <dbReference type="NCBI Taxonomy" id="2528021"/>
    <lineage>
        <taxon>Bacteria</taxon>
        <taxon>Pseudomonadati</taxon>
        <taxon>Planctomycetota</taxon>
        <taxon>Planctomycetia</taxon>
        <taxon>Pirellulales</taxon>
        <taxon>Pirellulaceae</taxon>
        <taxon>Anatilimnocola</taxon>
    </lineage>
</organism>
<evidence type="ECO:0000256" key="3">
    <source>
        <dbReference type="ARBA" id="ARBA00022692"/>
    </source>
</evidence>
<accession>A0A517YIW0</accession>
<reference evidence="8 9" key="1">
    <citation type="submission" date="2019-02" db="EMBL/GenBank/DDBJ databases">
        <title>Deep-cultivation of Planctomycetes and their phenomic and genomic characterization uncovers novel biology.</title>
        <authorList>
            <person name="Wiegand S."/>
            <person name="Jogler M."/>
            <person name="Boedeker C."/>
            <person name="Pinto D."/>
            <person name="Vollmers J."/>
            <person name="Rivas-Marin E."/>
            <person name="Kohn T."/>
            <person name="Peeters S.H."/>
            <person name="Heuer A."/>
            <person name="Rast P."/>
            <person name="Oberbeckmann S."/>
            <person name="Bunk B."/>
            <person name="Jeske O."/>
            <person name="Meyerdierks A."/>
            <person name="Storesund J.E."/>
            <person name="Kallscheuer N."/>
            <person name="Luecker S."/>
            <person name="Lage O.M."/>
            <person name="Pohl T."/>
            <person name="Merkel B.J."/>
            <person name="Hornburger P."/>
            <person name="Mueller R.-W."/>
            <person name="Bruemmer F."/>
            <person name="Labrenz M."/>
            <person name="Spormann A.M."/>
            <person name="Op den Camp H."/>
            <person name="Overmann J."/>
            <person name="Amann R."/>
            <person name="Jetten M.S.M."/>
            <person name="Mascher T."/>
            <person name="Medema M.H."/>
            <person name="Devos D.P."/>
            <person name="Kaster A.-K."/>
            <person name="Ovreas L."/>
            <person name="Rohde M."/>
            <person name="Galperin M.Y."/>
            <person name="Jogler C."/>
        </authorList>
    </citation>
    <scope>NUCLEOTIDE SEQUENCE [LARGE SCALE GENOMIC DNA]</scope>
    <source>
        <strain evidence="8 9">ETA_A8</strain>
    </source>
</reference>
<gene>
    <name evidence="8" type="ORF">ETAA8_52860</name>
</gene>
<feature type="transmembrane region" description="Helical" evidence="7">
    <location>
        <begin position="253"/>
        <end position="275"/>
    </location>
</feature>
<name>A0A517YIW0_9BACT</name>
<comment type="subcellular location">
    <subcellularLocation>
        <location evidence="1">Membrane</location>
        <topology evidence="1">Multi-pass membrane protein</topology>
    </subcellularLocation>
</comment>
<feature type="transmembrane region" description="Helical" evidence="7">
    <location>
        <begin position="28"/>
        <end position="46"/>
    </location>
</feature>
<sequence length="535" mass="57884">MARLVSFVVLLVILILIALLFFRVMESFLLPVFLAALLGVVFQPLYRWTVAHCRNQRYVAATLTTLMVLITVLAPAALVLTLAGAQGLSLATQLQGTDVRKKLDELRSEYSLDIPIRDDLQGIDFKLKAWRDQLRNGETPKYSEVSVENLITRVERIEAWRKQAIEAGVHANPIPLLAQLEILRKVESESPQGDDALLAAVAEFRIYKRDLLGGAFLSVVKEVVNPTDEQIEKLFGPSFAIGSKLYSYGGETLIILGKLLIGTIIIIATLFFLFAEGSRMLDAAIRLSPLEERYVRELVSEFDRVCRAVVAATLLSAVAQGILAGIGFYFAGLEHSVALLMLLTMVLAMVPFTGAASVWVPVCVYLYMYKGDTTAAVGLAVYGTLIISGADNLIKPLVLHGQSNLHPLLALLSVIGGLQQLGPIGILVGPMVVVFLQTLLKILQRELMTMDRLAAAAAAIGVQLPLGQRAPPTSAVPAATETVVDPTTGLPVDAKPMDSTYGENPPASGNGSHQPSPPAVQSPPTNPNLKRKKKR</sequence>
<keyword evidence="5 7" id="KW-0472">Membrane</keyword>
<evidence type="ECO:0000256" key="2">
    <source>
        <dbReference type="ARBA" id="ARBA00009773"/>
    </source>
</evidence>
<dbReference type="OrthoDB" id="9815028at2"/>
<keyword evidence="9" id="KW-1185">Reference proteome</keyword>
<protein>
    <submittedName>
        <fullName evidence="8">Putative inner membrane protein</fullName>
    </submittedName>
</protein>